<evidence type="ECO:0000256" key="1">
    <source>
        <dbReference type="SAM" id="MobiDB-lite"/>
    </source>
</evidence>
<evidence type="ECO:0000313" key="4">
    <source>
        <dbReference type="EMBL" id="KAF2015745.1"/>
    </source>
</evidence>
<reference evidence="4" key="1">
    <citation type="journal article" date="2020" name="Stud. Mycol.">
        <title>101 Dothideomycetes genomes: a test case for predicting lifestyles and emergence of pathogens.</title>
        <authorList>
            <person name="Haridas S."/>
            <person name="Albert R."/>
            <person name="Binder M."/>
            <person name="Bloem J."/>
            <person name="Labutti K."/>
            <person name="Salamov A."/>
            <person name="Andreopoulos B."/>
            <person name="Baker S."/>
            <person name="Barry K."/>
            <person name="Bills G."/>
            <person name="Bluhm B."/>
            <person name="Cannon C."/>
            <person name="Castanera R."/>
            <person name="Culley D."/>
            <person name="Daum C."/>
            <person name="Ezra D."/>
            <person name="Gonzalez J."/>
            <person name="Henrissat B."/>
            <person name="Kuo A."/>
            <person name="Liang C."/>
            <person name="Lipzen A."/>
            <person name="Lutzoni F."/>
            <person name="Magnuson J."/>
            <person name="Mondo S."/>
            <person name="Nolan M."/>
            <person name="Ohm R."/>
            <person name="Pangilinan J."/>
            <person name="Park H.-J."/>
            <person name="Ramirez L."/>
            <person name="Alfaro M."/>
            <person name="Sun H."/>
            <person name="Tritt A."/>
            <person name="Yoshinaga Y."/>
            <person name="Zwiers L.-H."/>
            <person name="Turgeon B."/>
            <person name="Goodwin S."/>
            <person name="Spatafora J."/>
            <person name="Crous P."/>
            <person name="Grigoriev I."/>
        </authorList>
    </citation>
    <scope>NUCLEOTIDE SEQUENCE</scope>
    <source>
        <strain evidence="4">CBS 175.79</strain>
    </source>
</reference>
<evidence type="ECO:0000256" key="2">
    <source>
        <dbReference type="SAM" id="Phobius"/>
    </source>
</evidence>
<evidence type="ECO:0000313" key="5">
    <source>
        <dbReference type="Proteomes" id="UP000799778"/>
    </source>
</evidence>
<dbReference type="Proteomes" id="UP000799778">
    <property type="component" value="Unassembled WGS sequence"/>
</dbReference>
<keyword evidence="5" id="KW-1185">Reference proteome</keyword>
<sequence length="447" mass="47859">MRFSSTNKSLMGVSSISLLLLATTTFPLIQAASIFPRQAETCGGNKELSQCGNAFPSDFCCPANTECKSLNVKDGISAICCPKGQDCSFLLPITCDITALNATLHPDNQVHLANSSAVELPKCGSKCCPLGYSCKGDMCSADNGSTPPSGTPTGSPTPSSTDTSSVSQTATAEFPPVVKVEQGFNAKSFAAGFFPGIILGVLATLGIMWLIKKRRDLNEKNRYSGDFGHVARTISDPIYDPARAARVDFIRRGSHSAQNSPNSTTGFMNNRNNNKPTGGGLTPRIKSMWERTPRLGALGFSSSSSAFPSNGLPANPAPPAPAIRAGDHRDPYRTPRQTPRQATSSRSRATSIGTASINNHARRPSISQHENRPFVARSESQETIDILMPSNSDSLLRPPKAPGMRENNRWTQDSNTTTVTKLMESVGYGEADREKVRNFQATPGQAR</sequence>
<gene>
    <name evidence="4" type="ORF">BU24DRAFT_184498</name>
</gene>
<proteinExistence type="predicted"/>
<feature type="signal peptide" evidence="3">
    <location>
        <begin position="1"/>
        <end position="31"/>
    </location>
</feature>
<dbReference type="GeneID" id="54279051"/>
<evidence type="ECO:0008006" key="6">
    <source>
        <dbReference type="Google" id="ProtNLM"/>
    </source>
</evidence>
<keyword evidence="3" id="KW-0732">Signal</keyword>
<protein>
    <recommendedName>
        <fullName evidence="6">Mid2 domain-containing protein</fullName>
    </recommendedName>
</protein>
<keyword evidence="2" id="KW-1133">Transmembrane helix</keyword>
<accession>A0A6A5XR23</accession>
<feature type="region of interest" description="Disordered" evidence="1">
    <location>
        <begin position="300"/>
        <end position="447"/>
    </location>
</feature>
<feature type="compositionally biased region" description="Polar residues" evidence="1">
    <location>
        <begin position="409"/>
        <end position="420"/>
    </location>
</feature>
<keyword evidence="2" id="KW-0812">Transmembrane</keyword>
<dbReference type="RefSeq" id="XP_033384084.1">
    <property type="nucleotide sequence ID" value="XM_033521654.1"/>
</dbReference>
<dbReference type="OrthoDB" id="5338512at2759"/>
<name>A0A6A5XR23_9PLEO</name>
<feature type="transmembrane region" description="Helical" evidence="2">
    <location>
        <begin position="189"/>
        <end position="211"/>
    </location>
</feature>
<evidence type="ECO:0000256" key="3">
    <source>
        <dbReference type="SAM" id="SignalP"/>
    </source>
</evidence>
<feature type="compositionally biased region" description="Low complexity" evidence="1">
    <location>
        <begin position="340"/>
        <end position="356"/>
    </location>
</feature>
<feature type="region of interest" description="Disordered" evidence="1">
    <location>
        <begin position="145"/>
        <end position="169"/>
    </location>
</feature>
<feature type="chain" id="PRO_5025528654" description="Mid2 domain-containing protein" evidence="3">
    <location>
        <begin position="32"/>
        <end position="447"/>
    </location>
</feature>
<organism evidence="4 5">
    <name type="scientific">Aaosphaeria arxii CBS 175.79</name>
    <dbReference type="NCBI Taxonomy" id="1450172"/>
    <lineage>
        <taxon>Eukaryota</taxon>
        <taxon>Fungi</taxon>
        <taxon>Dikarya</taxon>
        <taxon>Ascomycota</taxon>
        <taxon>Pezizomycotina</taxon>
        <taxon>Dothideomycetes</taxon>
        <taxon>Pleosporomycetidae</taxon>
        <taxon>Pleosporales</taxon>
        <taxon>Pleosporales incertae sedis</taxon>
        <taxon>Aaosphaeria</taxon>
    </lineage>
</organism>
<dbReference type="AlphaFoldDB" id="A0A6A5XR23"/>
<feature type="compositionally biased region" description="Polar residues" evidence="1">
    <location>
        <begin position="255"/>
        <end position="276"/>
    </location>
</feature>
<feature type="region of interest" description="Disordered" evidence="1">
    <location>
        <begin position="254"/>
        <end position="285"/>
    </location>
</feature>
<dbReference type="EMBL" id="ML978069">
    <property type="protein sequence ID" value="KAF2015745.1"/>
    <property type="molecule type" value="Genomic_DNA"/>
</dbReference>
<keyword evidence="2" id="KW-0472">Membrane</keyword>